<protein>
    <submittedName>
        <fullName evidence="2">Extradiol dioxygenase</fullName>
    </submittedName>
</protein>
<accession>A0A917MCK9</accession>
<reference evidence="2" key="2">
    <citation type="submission" date="2020-09" db="EMBL/GenBank/DDBJ databases">
        <authorList>
            <person name="Sun Q."/>
            <person name="Zhou Y."/>
        </authorList>
    </citation>
    <scope>NUCLEOTIDE SEQUENCE</scope>
    <source>
        <strain evidence="2">CGMCC 1.12195</strain>
    </source>
</reference>
<dbReference type="RefSeq" id="WP_188507256.1">
    <property type="nucleotide sequence ID" value="NZ_BMER01000004.1"/>
</dbReference>
<dbReference type="GO" id="GO:0051213">
    <property type="term" value="F:dioxygenase activity"/>
    <property type="evidence" value="ECO:0007669"/>
    <property type="project" value="UniProtKB-KW"/>
</dbReference>
<dbReference type="SUPFAM" id="SSF54593">
    <property type="entry name" value="Glyoxalase/Bleomycin resistance protein/Dihydroxybiphenyl dioxygenase"/>
    <property type="match status" value="1"/>
</dbReference>
<dbReference type="EMBL" id="BMER01000004">
    <property type="protein sequence ID" value="GGG95712.1"/>
    <property type="molecule type" value="Genomic_DNA"/>
</dbReference>
<evidence type="ECO:0000259" key="1">
    <source>
        <dbReference type="Pfam" id="PF22677"/>
    </source>
</evidence>
<evidence type="ECO:0000313" key="2">
    <source>
        <dbReference type="EMBL" id="GGG95712.1"/>
    </source>
</evidence>
<evidence type="ECO:0000313" key="3">
    <source>
        <dbReference type="Proteomes" id="UP000660862"/>
    </source>
</evidence>
<comment type="caution">
    <text evidence="2">The sequence shown here is derived from an EMBL/GenBank/DDBJ whole genome shotgun (WGS) entry which is preliminary data.</text>
</comment>
<reference evidence="2" key="1">
    <citation type="journal article" date="2014" name="Int. J. Syst. Evol. Microbiol.">
        <title>Complete genome sequence of Corynebacterium casei LMG S-19264T (=DSM 44701T), isolated from a smear-ripened cheese.</title>
        <authorList>
            <consortium name="US DOE Joint Genome Institute (JGI-PGF)"/>
            <person name="Walter F."/>
            <person name="Albersmeier A."/>
            <person name="Kalinowski J."/>
            <person name="Ruckert C."/>
        </authorList>
    </citation>
    <scope>NUCLEOTIDE SEQUENCE</scope>
    <source>
        <strain evidence="2">CGMCC 1.12195</strain>
    </source>
</reference>
<organism evidence="2 3">
    <name type="scientific">Parapedobacter pyrenivorans</name>
    <dbReference type="NCBI Taxonomy" id="1305674"/>
    <lineage>
        <taxon>Bacteria</taxon>
        <taxon>Pseudomonadati</taxon>
        <taxon>Bacteroidota</taxon>
        <taxon>Sphingobacteriia</taxon>
        <taxon>Sphingobacteriales</taxon>
        <taxon>Sphingobacteriaceae</taxon>
        <taxon>Parapedobacter</taxon>
    </lineage>
</organism>
<keyword evidence="2" id="KW-0223">Dioxygenase</keyword>
<keyword evidence="3" id="KW-1185">Reference proteome</keyword>
<sequence>MATKIFINLPVKDLNKSKNFFESLGFSFNPQFSDDKAACMIISDSIFAMLLTESYFKTFTKKELCDANKFTEVLIALDASSRQEVEKTVARAKELGATIYADPADHGWMYQHSFADLDGHQWELAYMDESQMPS</sequence>
<gene>
    <name evidence="2" type="ORF">GCM10007415_33670</name>
</gene>
<dbReference type="PANTHER" id="PTHR36503">
    <property type="entry name" value="BLR2520 PROTEIN"/>
    <property type="match status" value="1"/>
</dbReference>
<dbReference type="Proteomes" id="UP000660862">
    <property type="component" value="Unassembled WGS sequence"/>
</dbReference>
<dbReference type="PANTHER" id="PTHR36503:SF2">
    <property type="entry name" value="BLR2408 PROTEIN"/>
    <property type="match status" value="1"/>
</dbReference>
<dbReference type="Gene3D" id="3.10.180.10">
    <property type="entry name" value="2,3-Dihydroxybiphenyl 1,2-Dioxygenase, domain 1"/>
    <property type="match status" value="1"/>
</dbReference>
<name>A0A917MCK9_9SPHI</name>
<dbReference type="InterPro" id="IPR053863">
    <property type="entry name" value="Glyoxy/Ble-like_N"/>
</dbReference>
<feature type="domain" description="Glyoxalase/Bleomycin resistance-like N-terminal" evidence="1">
    <location>
        <begin position="6"/>
        <end position="42"/>
    </location>
</feature>
<dbReference type="InterPro" id="IPR029068">
    <property type="entry name" value="Glyas_Bleomycin-R_OHBP_Dase"/>
</dbReference>
<dbReference type="Pfam" id="PF22677">
    <property type="entry name" value="Ble-like_N"/>
    <property type="match status" value="1"/>
</dbReference>
<keyword evidence="2" id="KW-0560">Oxidoreductase</keyword>
<proteinExistence type="predicted"/>
<dbReference type="AlphaFoldDB" id="A0A917MCK9"/>